<organism evidence="4 5">
    <name type="scientific">Enterococcus alishanensis</name>
    <dbReference type="NCBI Taxonomy" id="1303817"/>
    <lineage>
        <taxon>Bacteria</taxon>
        <taxon>Bacillati</taxon>
        <taxon>Bacillota</taxon>
        <taxon>Bacilli</taxon>
        <taxon>Lactobacillales</taxon>
        <taxon>Enterococcaceae</taxon>
        <taxon>Enterococcus</taxon>
    </lineage>
</organism>
<evidence type="ECO:0000313" key="4">
    <source>
        <dbReference type="EMBL" id="MBV7392041.1"/>
    </source>
</evidence>
<dbReference type="InterPro" id="IPR050624">
    <property type="entry name" value="HTH-type_Tx_Regulator"/>
</dbReference>
<dbReference type="PANTHER" id="PTHR43479">
    <property type="entry name" value="ACREF/ENVCD OPERON REPRESSOR-RELATED"/>
    <property type="match status" value="1"/>
</dbReference>
<dbReference type="EMBL" id="JAHUZB010000007">
    <property type="protein sequence ID" value="MBV7392041.1"/>
    <property type="molecule type" value="Genomic_DNA"/>
</dbReference>
<proteinExistence type="predicted"/>
<accession>A0ABS6TGG4</accession>
<dbReference type="Proteomes" id="UP000774130">
    <property type="component" value="Unassembled WGS sequence"/>
</dbReference>
<keyword evidence="1 2" id="KW-0238">DNA-binding</keyword>
<sequence length="213" mass="24190">MTHTKDFDQKRSEILDCAQQLFISKSYELTSVNMILKEVGIAKGTFYYYFNSKEEVMDAVIMRIVLKDLAYAKEILARKDLSALEKLLTTLFTKPETDEKKNIVKELHQANNALMKQRALQRTIELICPIYAEIIAEGNAQNEFSSSQPLADSQFLVAGVQSLLDLSNLKDSKIEIKIENIVNILFTVLNINQNNVDQQTILNKIKGGNNNEN</sequence>
<protein>
    <submittedName>
        <fullName evidence="4">TetR/AcrR family transcriptional regulator</fullName>
    </submittedName>
</protein>
<dbReference type="InterPro" id="IPR001647">
    <property type="entry name" value="HTH_TetR"/>
</dbReference>
<evidence type="ECO:0000313" key="5">
    <source>
        <dbReference type="Proteomes" id="UP000774130"/>
    </source>
</evidence>
<reference evidence="4 5" key="1">
    <citation type="submission" date="2021-06" db="EMBL/GenBank/DDBJ databases">
        <title>Enterococcus alishanensis sp. nov., a novel lactic acid bacterium isolated from fresh coffee beans.</title>
        <authorList>
            <person name="Chen Y.-S."/>
        </authorList>
    </citation>
    <scope>NUCLEOTIDE SEQUENCE [LARGE SCALE GENOMIC DNA]</scope>
    <source>
        <strain evidence="4 5">ALS3</strain>
    </source>
</reference>
<keyword evidence="5" id="KW-1185">Reference proteome</keyword>
<evidence type="ECO:0000259" key="3">
    <source>
        <dbReference type="PROSITE" id="PS50977"/>
    </source>
</evidence>
<comment type="caution">
    <text evidence="4">The sequence shown here is derived from an EMBL/GenBank/DDBJ whole genome shotgun (WGS) entry which is preliminary data.</text>
</comment>
<dbReference type="InterPro" id="IPR023772">
    <property type="entry name" value="DNA-bd_HTH_TetR-type_CS"/>
</dbReference>
<dbReference type="Pfam" id="PF00440">
    <property type="entry name" value="TetR_N"/>
    <property type="match status" value="1"/>
</dbReference>
<name>A0ABS6TGG4_9ENTE</name>
<dbReference type="RefSeq" id="WP_218327253.1">
    <property type="nucleotide sequence ID" value="NZ_JAHUZB010000007.1"/>
</dbReference>
<feature type="DNA-binding region" description="H-T-H motif" evidence="2">
    <location>
        <begin position="31"/>
        <end position="50"/>
    </location>
</feature>
<dbReference type="PROSITE" id="PS50977">
    <property type="entry name" value="HTH_TETR_2"/>
    <property type="match status" value="1"/>
</dbReference>
<dbReference type="PANTHER" id="PTHR43479:SF11">
    <property type="entry name" value="ACREF_ENVCD OPERON REPRESSOR-RELATED"/>
    <property type="match status" value="1"/>
</dbReference>
<evidence type="ECO:0000256" key="2">
    <source>
        <dbReference type="PROSITE-ProRule" id="PRU00335"/>
    </source>
</evidence>
<gene>
    <name evidence="4" type="ORF">KUA55_15270</name>
</gene>
<dbReference type="PROSITE" id="PS01081">
    <property type="entry name" value="HTH_TETR_1"/>
    <property type="match status" value="1"/>
</dbReference>
<evidence type="ECO:0000256" key="1">
    <source>
        <dbReference type="ARBA" id="ARBA00023125"/>
    </source>
</evidence>
<feature type="domain" description="HTH tetR-type" evidence="3">
    <location>
        <begin position="8"/>
        <end position="68"/>
    </location>
</feature>